<evidence type="ECO:0000313" key="1">
    <source>
        <dbReference type="EnsemblMetazoa" id="GPPI042925-PA"/>
    </source>
</evidence>
<dbReference type="EnsemblMetazoa" id="GPPI042925-RA">
    <property type="protein sequence ID" value="GPPI042925-PA"/>
    <property type="gene ID" value="GPPI042925"/>
</dbReference>
<evidence type="ECO:0000313" key="2">
    <source>
        <dbReference type="Proteomes" id="UP000092460"/>
    </source>
</evidence>
<name>A0A1B0BWS8_9MUSC</name>
<reference evidence="2" key="1">
    <citation type="submission" date="2015-01" db="EMBL/GenBank/DDBJ databases">
        <authorList>
            <person name="Aksoy S."/>
            <person name="Warren W."/>
            <person name="Wilson R.K."/>
        </authorList>
    </citation>
    <scope>NUCLEOTIDE SEQUENCE [LARGE SCALE GENOMIC DNA]</scope>
    <source>
        <strain evidence="2">IAEA</strain>
    </source>
</reference>
<dbReference type="Proteomes" id="UP000092460">
    <property type="component" value="Unassembled WGS sequence"/>
</dbReference>
<dbReference type="VEuPathDB" id="VectorBase:GPPI042925"/>
<organism evidence="1 2">
    <name type="scientific">Glossina palpalis gambiensis</name>
    <dbReference type="NCBI Taxonomy" id="67801"/>
    <lineage>
        <taxon>Eukaryota</taxon>
        <taxon>Metazoa</taxon>
        <taxon>Ecdysozoa</taxon>
        <taxon>Arthropoda</taxon>
        <taxon>Hexapoda</taxon>
        <taxon>Insecta</taxon>
        <taxon>Pterygota</taxon>
        <taxon>Neoptera</taxon>
        <taxon>Endopterygota</taxon>
        <taxon>Diptera</taxon>
        <taxon>Brachycera</taxon>
        <taxon>Muscomorpha</taxon>
        <taxon>Hippoboscoidea</taxon>
        <taxon>Glossinidae</taxon>
        <taxon>Glossina</taxon>
    </lineage>
</organism>
<accession>A0A1B0BWS8</accession>
<reference evidence="1" key="2">
    <citation type="submission" date="2020-05" db="UniProtKB">
        <authorList>
            <consortium name="EnsemblMetazoa"/>
        </authorList>
    </citation>
    <scope>IDENTIFICATION</scope>
    <source>
        <strain evidence="1">IAEA</strain>
    </source>
</reference>
<keyword evidence="2" id="KW-1185">Reference proteome</keyword>
<protein>
    <submittedName>
        <fullName evidence="1">Uncharacterized protein</fullName>
    </submittedName>
</protein>
<sequence>NSFIVSRTHHEDFGNNCTVNTKNFPTSLTQILSVERIRKTAHVARGGTKIKSRFIVLAFNASVDCAEVFKKHRACKSKFVIMRPASVSITSSSSNTTRNLLSPIGLILSMMRSFSTKRLSLRYHSINGCGDAKTFPTCHCISTLMLFTQIVLKILENFNNFHV</sequence>
<dbReference type="AlphaFoldDB" id="A0A1B0BWS8"/>
<proteinExistence type="predicted"/>
<dbReference type="EMBL" id="JXJN01021958">
    <property type="status" value="NOT_ANNOTATED_CDS"/>
    <property type="molecule type" value="Genomic_DNA"/>
</dbReference>